<feature type="coiled-coil region" evidence="11">
    <location>
        <begin position="781"/>
        <end position="808"/>
    </location>
</feature>
<feature type="region of interest" description="Disordered" evidence="12">
    <location>
        <begin position="1241"/>
        <end position="1296"/>
    </location>
</feature>
<dbReference type="PIRSF" id="PIRSF001734">
    <property type="entry name" value="BRCA1"/>
    <property type="match status" value="1"/>
</dbReference>
<feature type="compositionally biased region" description="Basic and acidic residues" evidence="12">
    <location>
        <begin position="482"/>
        <end position="496"/>
    </location>
</feature>
<dbReference type="Proteomes" id="UP000694863">
    <property type="component" value="Unplaced"/>
</dbReference>
<feature type="compositionally biased region" description="Basic and acidic residues" evidence="12">
    <location>
        <begin position="620"/>
        <end position="643"/>
    </location>
</feature>
<dbReference type="InterPro" id="IPR036420">
    <property type="entry name" value="BRCT_dom_sf"/>
</dbReference>
<dbReference type="InterPro" id="IPR011364">
    <property type="entry name" value="BRCA1"/>
</dbReference>
<feature type="compositionally biased region" description="Basic and acidic residues" evidence="12">
    <location>
        <begin position="589"/>
        <end position="600"/>
    </location>
</feature>
<feature type="region of interest" description="Disordered" evidence="12">
    <location>
        <begin position="87"/>
        <end position="121"/>
    </location>
</feature>
<feature type="compositionally biased region" description="Polar residues" evidence="12">
    <location>
        <begin position="1281"/>
        <end position="1296"/>
    </location>
</feature>
<dbReference type="InterPro" id="IPR013083">
    <property type="entry name" value="Znf_RING/FYVE/PHD"/>
</dbReference>
<dbReference type="Pfam" id="PF12820">
    <property type="entry name" value="BRCT_assoc"/>
    <property type="match status" value="1"/>
</dbReference>
<evidence type="ECO:0000256" key="6">
    <source>
        <dbReference type="ARBA" id="ARBA00022763"/>
    </source>
</evidence>
<feature type="region of interest" description="Disordered" evidence="12">
    <location>
        <begin position="681"/>
        <end position="700"/>
    </location>
</feature>
<feature type="compositionally biased region" description="Polar residues" evidence="12">
    <location>
        <begin position="1508"/>
        <end position="1523"/>
    </location>
</feature>
<evidence type="ECO:0000256" key="9">
    <source>
        <dbReference type="ARBA" id="ARBA00023242"/>
    </source>
</evidence>
<dbReference type="RefSeq" id="XP_030743971.1">
    <property type="nucleotide sequence ID" value="XM_030888111.2"/>
</dbReference>
<feature type="compositionally biased region" description="Basic and acidic residues" evidence="12">
    <location>
        <begin position="1256"/>
        <end position="1266"/>
    </location>
</feature>
<feature type="domain" description="BRCT" evidence="13">
    <location>
        <begin position="1652"/>
        <end position="1751"/>
    </location>
</feature>
<feature type="region of interest" description="Disordered" evidence="12">
    <location>
        <begin position="476"/>
        <end position="643"/>
    </location>
</feature>
<dbReference type="CDD" id="cd17735">
    <property type="entry name" value="BRCT_BRCA1_rpt1"/>
    <property type="match status" value="1"/>
</dbReference>
<evidence type="ECO:0000256" key="10">
    <source>
        <dbReference type="PIRNR" id="PIRNR001734"/>
    </source>
</evidence>
<organism evidence="14 15">
    <name type="scientific">Echinops telfairi</name>
    <name type="common">Lesser hedgehog tenrec</name>
    <dbReference type="NCBI Taxonomy" id="9371"/>
    <lineage>
        <taxon>Eukaryota</taxon>
        <taxon>Metazoa</taxon>
        <taxon>Chordata</taxon>
        <taxon>Craniata</taxon>
        <taxon>Vertebrata</taxon>
        <taxon>Euteleostomi</taxon>
        <taxon>Mammalia</taxon>
        <taxon>Eutheria</taxon>
        <taxon>Afrotheria</taxon>
        <taxon>Tenrecidae</taxon>
        <taxon>Tenrecinae</taxon>
        <taxon>Echinops</taxon>
    </lineage>
</organism>
<keyword evidence="5" id="KW-0677">Repeat</keyword>
<dbReference type="SUPFAM" id="SSF57850">
    <property type="entry name" value="RING/U-box"/>
    <property type="match status" value="1"/>
</dbReference>
<evidence type="ECO:0000256" key="2">
    <source>
        <dbReference type="ARBA" id="ARBA00004496"/>
    </source>
</evidence>
<keyword evidence="11" id="KW-0175">Coiled coil</keyword>
<feature type="compositionally biased region" description="Basic residues" evidence="12">
    <location>
        <begin position="549"/>
        <end position="562"/>
    </location>
</feature>
<reference evidence="15" key="1">
    <citation type="submission" date="2025-08" db="UniProtKB">
        <authorList>
            <consortium name="RefSeq"/>
        </authorList>
    </citation>
    <scope>IDENTIFICATION</scope>
</reference>
<dbReference type="InterPro" id="IPR031099">
    <property type="entry name" value="BRCA1-associated"/>
</dbReference>
<feature type="compositionally biased region" description="Basic and acidic residues" evidence="12">
    <location>
        <begin position="341"/>
        <end position="352"/>
    </location>
</feature>
<evidence type="ECO:0000313" key="14">
    <source>
        <dbReference type="Proteomes" id="UP000694863"/>
    </source>
</evidence>
<feature type="compositionally biased region" description="Basic and acidic residues" evidence="12">
    <location>
        <begin position="1341"/>
        <end position="1354"/>
    </location>
</feature>
<feature type="compositionally biased region" description="Polar residues" evidence="12">
    <location>
        <begin position="894"/>
        <end position="909"/>
    </location>
</feature>
<feature type="region of interest" description="Disordered" evidence="12">
    <location>
        <begin position="1446"/>
        <end position="1496"/>
    </location>
</feature>
<dbReference type="Pfam" id="PF00533">
    <property type="entry name" value="BRCT"/>
    <property type="match status" value="2"/>
</dbReference>
<keyword evidence="14" id="KW-1185">Reference proteome</keyword>
<comment type="subcellular location">
    <subcellularLocation>
        <location evidence="2">Cytoplasm</location>
    </subcellularLocation>
    <subcellularLocation>
        <location evidence="10">Nucleus</location>
    </subcellularLocation>
    <subcellularLocation>
        <location evidence="10">Chromosome</location>
    </subcellularLocation>
    <text evidence="10">Localizes at sites of DNA damage at double-strand breaks (DSBs); recruitment to DNA damage sites is mediated by the BRCA1-A complex.</text>
</comment>
<feature type="compositionally biased region" description="Polar residues" evidence="12">
    <location>
        <begin position="748"/>
        <end position="760"/>
    </location>
</feature>
<feature type="region of interest" description="Disordered" evidence="12">
    <location>
        <begin position="748"/>
        <end position="770"/>
    </location>
</feature>
<feature type="region of interest" description="Disordered" evidence="12">
    <location>
        <begin position="1508"/>
        <end position="1544"/>
    </location>
</feature>
<protein>
    <recommendedName>
        <fullName evidence="10">Breast cancer type 1 susceptibility protein homolog</fullName>
        <ecNumber evidence="10">2.3.2.27</ecNumber>
    </recommendedName>
</protein>
<evidence type="ECO:0000256" key="7">
    <source>
        <dbReference type="ARBA" id="ARBA00022786"/>
    </source>
</evidence>
<evidence type="ECO:0000256" key="8">
    <source>
        <dbReference type="ARBA" id="ARBA00023204"/>
    </source>
</evidence>
<keyword evidence="10" id="KW-0158">Chromosome</keyword>
<evidence type="ECO:0000256" key="5">
    <source>
        <dbReference type="ARBA" id="ARBA00022737"/>
    </source>
</evidence>
<keyword evidence="7 10" id="KW-0833">Ubl conjugation pathway</keyword>
<dbReference type="PRINTS" id="PR00493">
    <property type="entry name" value="BRSTCANCERI"/>
</dbReference>
<feature type="compositionally biased region" description="Basic and acidic residues" evidence="12">
    <location>
        <begin position="189"/>
        <end position="212"/>
    </location>
</feature>
<keyword evidence="10" id="KW-0238">DNA-binding</keyword>
<feature type="compositionally biased region" description="Basic and acidic residues" evidence="12">
    <location>
        <begin position="506"/>
        <end position="522"/>
    </location>
</feature>
<evidence type="ECO:0000256" key="3">
    <source>
        <dbReference type="ARBA" id="ARBA00022490"/>
    </source>
</evidence>
<feature type="domain" description="BRCT" evidence="13">
    <location>
        <begin position="1545"/>
        <end position="1632"/>
    </location>
</feature>
<dbReference type="EC" id="2.3.2.27" evidence="10"/>
<evidence type="ECO:0000259" key="13">
    <source>
        <dbReference type="PROSITE" id="PS50172"/>
    </source>
</evidence>
<feature type="region of interest" description="Disordered" evidence="12">
    <location>
        <begin position="258"/>
        <end position="325"/>
    </location>
</feature>
<evidence type="ECO:0000256" key="4">
    <source>
        <dbReference type="ARBA" id="ARBA00022679"/>
    </source>
</evidence>
<dbReference type="InterPro" id="IPR025994">
    <property type="entry name" value="BRCA1_serine_dom"/>
</dbReference>
<dbReference type="SUPFAM" id="SSF52113">
    <property type="entry name" value="BRCT domain"/>
    <property type="match status" value="2"/>
</dbReference>
<dbReference type="PANTHER" id="PTHR13763">
    <property type="entry name" value="BREAST CANCER TYPE 1 SUSCEPTIBILITY PROTEIN BRCA1"/>
    <property type="match status" value="1"/>
</dbReference>
<comment type="subunit">
    <text evidence="10">Heterodimer with BARD1. Part of the BRCA1-associated genome surveillance complex (BASC), which contains BRCA1, MSH2, MSH6, MLH1, ATM, BLM, PMS2 and the MRE11-RAD50-NBN protein (MRN) complex. This association could be a dynamic process changing throughout the cell cycle and within subnuclear domains. Component of the BRCA1-A complex, at least composed of BRCA1, BARD1, UIMC1/RAP80, ABRAXAS1, BRCC3/BRCC36, BABAM2 and BABAM1/NBA1. Interacts (via the BRCT domains) with ABRAXAS1 (phosphorylated form); this is important for recruitment to sites of DNA damage. Can form a heterotetramer with two molecules of ABRAXAS1 (phosphorylated form). Component of the BRCA1-RBBP8 complex. Interacts (via the BRCT domains) with RBBP8 ('Ser-327' phosphorylated form); the interaction ubiquitinates RBBP8, regulates CHEK1 activation, and involves RBBP8 in BRCA1-dependent G2/M checkpoint control on DNA damage. Associates with RNA polymerase II holoenzyme. Interacts with SMC1A, NELFB, DCLRE1C, CLSPN. CHEK1, CHEK2, BAP1, BRCC3, UBXN1 and PCLAF. Interacts (via BRCT domains) with BRIP1 (phosphorylated form). Interacts with FANCD2 (ubiquitinated form). Interacts with H2AX (phosphorylated on 'Ser-140'). Interacts (via the BRCT domains) with ACACA (phosphorylated form); the interaction prevents dephosphorylation of ACACA. Part of a BRCA complex containing BRCA1, BRCA2 and PALB2. Interacts directly with PALB2; the interaction is essential for its function in HRR. Interacts directly with BRCA2; the interaction occurs only in the presence of PALB2 which serves as the bridging protein. Interacts (via the BRCT domains) with LMO4; the interaction represses the transcriptional activity of BRCA1. Interacts (via the BRCT domains) with CCAR2 (via N-terminus); the interaction represses the transcriptional activator activity of BRCA1. Interacts with EXD2. Interacts (via C-terminus) with DHX9; this interaction is direct and links BRCA1 to the RNA polymerase II holoenzyme.</text>
</comment>
<evidence type="ECO:0000256" key="1">
    <source>
        <dbReference type="ARBA" id="ARBA00000900"/>
    </source>
</evidence>
<keyword evidence="10" id="KW-0131">Cell cycle</keyword>
<accession>A0ABM1VMP4</accession>
<keyword evidence="8 10" id="KW-0234">DNA repair</keyword>
<feature type="region of interest" description="Disordered" evidence="12">
    <location>
        <begin position="1089"/>
        <end position="1118"/>
    </location>
</feature>
<dbReference type="PROSITE" id="PS50172">
    <property type="entry name" value="BRCT"/>
    <property type="match status" value="2"/>
</dbReference>
<keyword evidence="10" id="KW-0233">DNA recombination</keyword>
<feature type="compositionally biased region" description="Basic and acidic residues" evidence="12">
    <location>
        <begin position="286"/>
        <end position="298"/>
    </location>
</feature>
<keyword evidence="6 10" id="KW-0227">DNA damage</keyword>
<keyword evidence="4" id="KW-0808">Transferase</keyword>
<feature type="region of interest" description="Disordered" evidence="12">
    <location>
        <begin position="854"/>
        <end position="916"/>
    </location>
</feature>
<feature type="compositionally biased region" description="Polar residues" evidence="12">
    <location>
        <begin position="1329"/>
        <end position="1338"/>
    </location>
</feature>
<feature type="compositionally biased region" description="Basic and acidic residues" evidence="12">
    <location>
        <begin position="270"/>
        <end position="279"/>
    </location>
</feature>
<dbReference type="Gene3D" id="3.40.50.10190">
    <property type="entry name" value="BRCT domain"/>
    <property type="match status" value="2"/>
</dbReference>
<feature type="region of interest" description="Disordered" evidence="12">
    <location>
        <begin position="337"/>
        <end position="385"/>
    </location>
</feature>
<proteinExistence type="predicted"/>
<feature type="compositionally biased region" description="Basic and acidic residues" evidence="12">
    <location>
        <begin position="1089"/>
        <end position="1101"/>
    </location>
</feature>
<keyword evidence="3" id="KW-0963">Cytoplasm</keyword>
<keyword evidence="9 10" id="KW-0539">Nucleus</keyword>
<dbReference type="InterPro" id="IPR001357">
    <property type="entry name" value="BRCT_dom"/>
</dbReference>
<feature type="compositionally biased region" description="Basic and acidic residues" evidence="12">
    <location>
        <begin position="1389"/>
        <end position="1402"/>
    </location>
</feature>
<feature type="region of interest" description="Disordered" evidence="12">
    <location>
        <begin position="1325"/>
        <end position="1405"/>
    </location>
</feature>
<name>A0ABM1VMP4_ECHTE</name>
<evidence type="ECO:0000256" key="11">
    <source>
        <dbReference type="SAM" id="Coils"/>
    </source>
</evidence>
<comment type="catalytic activity">
    <reaction evidence="1 10">
        <text>S-ubiquitinyl-[E2 ubiquitin-conjugating enzyme]-L-cysteine + [acceptor protein]-L-lysine = [E2 ubiquitin-conjugating enzyme]-L-cysteine + N(6)-ubiquitinyl-[acceptor protein]-L-lysine.</text>
        <dbReference type="EC" id="2.3.2.27"/>
    </reaction>
</comment>
<feature type="region of interest" description="Disordered" evidence="12">
    <location>
        <begin position="184"/>
        <end position="219"/>
    </location>
</feature>
<evidence type="ECO:0000313" key="15">
    <source>
        <dbReference type="RefSeq" id="XP_030743971.1"/>
    </source>
</evidence>
<dbReference type="CDD" id="cd17721">
    <property type="entry name" value="BRCT_BRCA1_rpt2"/>
    <property type="match status" value="1"/>
</dbReference>
<dbReference type="SMART" id="SM00292">
    <property type="entry name" value="BRCT"/>
    <property type="match status" value="2"/>
</dbReference>
<gene>
    <name evidence="15" type="primary">BRCA1</name>
</gene>
<evidence type="ECO:0000256" key="12">
    <source>
        <dbReference type="SAM" id="MobiDB-lite"/>
    </source>
</evidence>
<dbReference type="PANTHER" id="PTHR13763:SF0">
    <property type="entry name" value="BREAST CANCER TYPE 1 SUSCEPTIBILITY PROTEIN"/>
    <property type="match status" value="1"/>
</dbReference>
<dbReference type="GeneID" id="101639869"/>
<comment type="function">
    <text evidence="10">E3 ubiquitin-protein ligase that specifically mediates the formation of 'Lys-6'-linked polyubiquitin chains and plays a central role in DNA repair by facilitating cellular responses to DNA damage. It is unclear whether it also mediates the formation of other types of polyubiquitin chains. The BRCA1-BARD1 heterodimer coordinates a diverse range of cellular pathways such as DNA damage repair, ubiquitination and transcriptional regulation to maintain genomic stability. Regulates centrosomal microtubule nucleation. Required for appropriate cell cycle arrests after ionizing irradiation in both the S-phase and the G2 phase of the cell cycle. Required for FANCD2 targeting to sites of DNA damage. Inhibits lipid synthesis by binding to inactive phosphorylated ACACA and preventing its dephosphorylation. Contributes to homologous recombination repair (HRR) via its direct interaction with PALB2, fine-tunes recombinational repair partly through its modulatory role in the PALB2-dependent loading of BRCA2-RAD51 repair machinery at DNA breaks. Component of the BRCA1-RBBP8 complex which regulates CHEK1 activation and controls cell cycle G2/M checkpoints on DNA damage via BRCA1-mediated ubiquitination of RBBP8. Acts as a transcriptional activator.</text>
</comment>
<dbReference type="Gene3D" id="3.30.40.10">
    <property type="entry name" value="Zinc/RING finger domain, C3HC4 (zinc finger)"/>
    <property type="match status" value="1"/>
</dbReference>
<sequence>MLKLLNQKKGTSQCPLCKNNITKRSLQESTRFSKLVEELLKTIHAFELDTGLQFENSYNFLKKQNNSPEHVKEEVSIIQSMGYRNRAKALRQNKPESPALQENNPDAQPANPGTVMSLRTKQKKKKKAVYIELGSDSSEDTAHQASYYSVVDPDLIEITPQGARPEARLDPTKKAACEFSEDLPNVDYRPSRNKDLNTHKKQATEKHPEKCQDIPVSNPHVEPCGTNTLANSLQRENYSLLLTKDRLNVEKAGFCNESKQPGLARSQHNRWAESKETCNDKPTPSTEKKVDKNADPVHGRKGVPKQKPPCHGSPRKSHDVPWKTRKSSIWKVNEWFSKSDGLGDSHDERPESDADVAGAFEVPDEARESSSSPEKTDLMVSDPHVPLLPKSERVLSKPVESNIEDKIFGKTYRRKSSLLNSSHVTEEPMVGAAAAVAPPIAQEHLLTSKLKRRRSSILHPEDFIKKADLAVVEKINQGTDQTRPKGQVEHTPDGGHRHGTKGGDCVQKESADLAESSAKESAFRTVAEPLSSRKSGMELEPTVFNAKAQKNRLRRKPSGRHIHPLELVNRQPSPTRHTELQISSWPSSEELKKEESEPKPVRRSRNLQLTKDQEMAIGAKKNDKPNEERGKKHAPDTFPERNLTDTTDLITTCSFSGNLQASVCPSLPGANLKEKLGTVQVSNGTRDPKGEVLGRARGLQTARSVESTSVSLIPDADDGPQGTISIMEAGNRGEAQTAPGECARQCAATENPNGSVQGLSKDTRNNTEGSEDLLTHDVNHLQETCTEMEESELDIQSLQNTFKVSKRQSFALSSNPEKECASLGARPPNIALECGDRGTEENKESAVRPVQAVPATVGGAGGSPTEQQPRDYTKSHLQGVSRLGQAAPFRGSESDPSTSVEHGIVQTSERAPPLAPIRSSVNSECKERLEDHAESLERASENESIIPSTVSTISQNTPRENAFKGTSSSSLNEVGSSSENIQAELARNREPKLDAVLRLGLVQPEVCKESLPMRKCKHSEVKRQKGNGGLVPAVHPDFSRYLMSHNPEQPMEDNDPQICSETPEDLLDDSEINKNSHLVQSDIRERSAVFSKDNQRRDFRRSPGPTSHLGLSWGHPRGAEELESLEENGTSEEEELPSFQHLLFGKVTSASFQSTRRGADAMGCLSKNTWESSGSMQNIVKDDTNQPTLVQASHEHHREKPRCSGSLFSPCSTSAGLTANTNTRGLSLFGSSSKQVRHQFENQEAVLSDEELVSGDDERERHHQDDQSVNSDIGEAASGYESESTLSEVGSGLSSQSDILTTQQRDAMQGDLIKLQQEMAELEAVLEQHGSQPSSSCPSPVDKDLCHPEVEIRDAGQGSTLTSEKSNEHPVSGNTESLSAAKLQASPDMLRENRDPGKERSSSKLQVLDNRWDVYSSCLQNGNCLAQGERSEVVDVQMQQPEKCEARGLMDQSSLPKQDPEGSPGLDSGVSLFSGAPEARAPDAAHGGSRPPSSSALNVPQLQVAQLTNGPSAAHTTTKSAARNNVREGSVSTEKPGTPEGAGKRVSMVASGLTQKELMLVHKFARKYNCTLTNEITEETTHVIMKTDAEFVCERTLKYFLGIAGGKWVVSYLWVTQSMKGRKRLHESDFEVRGDVVNGRNHQGPKRAREFHDRKIFEGLEVCCYGPFINMPTDQLEWMVRLCGASVVKALSSFTLGTGTHPIVVVQPDAWSEDSGFQAIWQLCDASVVTREWVLDSIALYQRQELDTYLILQVPQDHY</sequence>